<protein>
    <submittedName>
        <fullName evidence="2">Uncharacterized protein</fullName>
    </submittedName>
</protein>
<proteinExistence type="predicted"/>
<evidence type="ECO:0000313" key="3">
    <source>
        <dbReference type="Proteomes" id="UP000799777"/>
    </source>
</evidence>
<accession>A0A9P4LN17</accession>
<keyword evidence="3" id="KW-1185">Reference proteome</keyword>
<evidence type="ECO:0000313" key="2">
    <source>
        <dbReference type="EMBL" id="KAF2029474.1"/>
    </source>
</evidence>
<feature type="compositionally biased region" description="Basic residues" evidence="1">
    <location>
        <begin position="26"/>
        <end position="36"/>
    </location>
</feature>
<gene>
    <name evidence="2" type="ORF">EK21DRAFT_89718</name>
</gene>
<dbReference type="AlphaFoldDB" id="A0A9P4LN17"/>
<organism evidence="2 3">
    <name type="scientific">Setomelanomma holmii</name>
    <dbReference type="NCBI Taxonomy" id="210430"/>
    <lineage>
        <taxon>Eukaryota</taxon>
        <taxon>Fungi</taxon>
        <taxon>Dikarya</taxon>
        <taxon>Ascomycota</taxon>
        <taxon>Pezizomycotina</taxon>
        <taxon>Dothideomycetes</taxon>
        <taxon>Pleosporomycetidae</taxon>
        <taxon>Pleosporales</taxon>
        <taxon>Pleosporineae</taxon>
        <taxon>Phaeosphaeriaceae</taxon>
        <taxon>Setomelanomma</taxon>
    </lineage>
</organism>
<feature type="region of interest" description="Disordered" evidence="1">
    <location>
        <begin position="21"/>
        <end position="49"/>
    </location>
</feature>
<dbReference type="EMBL" id="ML978200">
    <property type="protein sequence ID" value="KAF2029474.1"/>
    <property type="molecule type" value="Genomic_DNA"/>
</dbReference>
<sequence length="109" mass="12713">MKNAVNSFYMHKGFACSISGTNYYKPSRKNKDKKYTKTGTGKRPQTSSKMTRCEWQAKCTYGINPEKAEIGWFFEVTVPHHNHQCALSHLAFSQHRQRDRTVRQIIETQ</sequence>
<name>A0A9P4LN17_9PLEO</name>
<dbReference type="Proteomes" id="UP000799777">
    <property type="component" value="Unassembled WGS sequence"/>
</dbReference>
<reference evidence="2" key="1">
    <citation type="journal article" date="2020" name="Stud. Mycol.">
        <title>101 Dothideomycetes genomes: a test case for predicting lifestyles and emergence of pathogens.</title>
        <authorList>
            <person name="Haridas S."/>
            <person name="Albert R."/>
            <person name="Binder M."/>
            <person name="Bloem J."/>
            <person name="Labutti K."/>
            <person name="Salamov A."/>
            <person name="Andreopoulos B."/>
            <person name="Baker S."/>
            <person name="Barry K."/>
            <person name="Bills G."/>
            <person name="Bluhm B."/>
            <person name="Cannon C."/>
            <person name="Castanera R."/>
            <person name="Culley D."/>
            <person name="Daum C."/>
            <person name="Ezra D."/>
            <person name="Gonzalez J."/>
            <person name="Henrissat B."/>
            <person name="Kuo A."/>
            <person name="Liang C."/>
            <person name="Lipzen A."/>
            <person name="Lutzoni F."/>
            <person name="Magnuson J."/>
            <person name="Mondo S."/>
            <person name="Nolan M."/>
            <person name="Ohm R."/>
            <person name="Pangilinan J."/>
            <person name="Park H.-J."/>
            <person name="Ramirez L."/>
            <person name="Alfaro M."/>
            <person name="Sun H."/>
            <person name="Tritt A."/>
            <person name="Yoshinaga Y."/>
            <person name="Zwiers L.-H."/>
            <person name="Turgeon B."/>
            <person name="Goodwin S."/>
            <person name="Spatafora J."/>
            <person name="Crous P."/>
            <person name="Grigoriev I."/>
        </authorList>
    </citation>
    <scope>NUCLEOTIDE SEQUENCE</scope>
    <source>
        <strain evidence="2">CBS 110217</strain>
    </source>
</reference>
<comment type="caution">
    <text evidence="2">The sequence shown here is derived from an EMBL/GenBank/DDBJ whole genome shotgun (WGS) entry which is preliminary data.</text>
</comment>
<evidence type="ECO:0000256" key="1">
    <source>
        <dbReference type="SAM" id="MobiDB-lite"/>
    </source>
</evidence>